<dbReference type="CDD" id="cd00555">
    <property type="entry name" value="Maf"/>
    <property type="match status" value="1"/>
</dbReference>
<sequence length="188" mass="20390">MRLILASQSPRRHELMTAAGYQFEVMLPSETAECGICSRESTPELVARLAYQKAIDVAGRVTGSATIIACDTVADIMGRVLGKPEDRRHAEEMLRLLSGRKHAVYSGLCVLEVPGGEPQVEVSKSELEMARLSEDQIESYLDSEAWCGKSGAFGYQDGHPWLQLISGTSENVVGLPVDVLQRLLGTAG</sequence>
<evidence type="ECO:0000256" key="3">
    <source>
        <dbReference type="ARBA" id="ARBA00023080"/>
    </source>
</evidence>
<gene>
    <name evidence="5" type="primary">yhdE</name>
    <name evidence="5" type="ORF">Q31a_58920</name>
</gene>
<comment type="caution">
    <text evidence="4">Lacks conserved residue(s) required for the propagation of feature annotation.</text>
</comment>
<organism evidence="5 6">
    <name type="scientific">Aureliella helgolandensis</name>
    <dbReference type="NCBI Taxonomy" id="2527968"/>
    <lineage>
        <taxon>Bacteria</taxon>
        <taxon>Pseudomonadati</taxon>
        <taxon>Planctomycetota</taxon>
        <taxon>Planctomycetia</taxon>
        <taxon>Pirellulales</taxon>
        <taxon>Pirellulaceae</taxon>
        <taxon>Aureliella</taxon>
    </lineage>
</organism>
<dbReference type="GO" id="GO:0036221">
    <property type="term" value="F:UTP diphosphatase activity"/>
    <property type="evidence" value="ECO:0007669"/>
    <property type="project" value="RHEA"/>
</dbReference>
<dbReference type="AlphaFoldDB" id="A0A518GFY3"/>
<feature type="site" description="Important for substrate specificity" evidence="4">
    <location>
        <position position="11"/>
    </location>
</feature>
<dbReference type="RefSeq" id="WP_145085008.1">
    <property type="nucleotide sequence ID" value="NZ_CP036298.1"/>
</dbReference>
<dbReference type="Gene3D" id="3.90.950.10">
    <property type="match status" value="1"/>
</dbReference>
<comment type="subcellular location">
    <subcellularLocation>
        <location evidence="4">Cytoplasm</location>
    </subcellularLocation>
</comment>
<dbReference type="GO" id="GO:0036218">
    <property type="term" value="F:dTTP diphosphatase activity"/>
    <property type="evidence" value="ECO:0007669"/>
    <property type="project" value="RHEA"/>
</dbReference>
<dbReference type="EC" id="3.6.1.9" evidence="4"/>
<proteinExistence type="inferred from homology"/>
<keyword evidence="2 4" id="KW-0378">Hydrolase</keyword>
<dbReference type="Proteomes" id="UP000318017">
    <property type="component" value="Chromosome"/>
</dbReference>
<feature type="site" description="Important for substrate specificity" evidence="4">
    <location>
        <position position="156"/>
    </location>
</feature>
<keyword evidence="3 4" id="KW-0546">Nucleotide metabolism</keyword>
<comment type="function">
    <text evidence="4">Nucleoside triphosphate pyrophosphatase that hydrolyzes dTTP and UTP. May have a dual role in cell division arrest and in preventing the incorporation of modified nucleotides into cellular nucleic acids.</text>
</comment>
<comment type="catalytic activity">
    <reaction evidence="4">
        <text>dTTP + H2O = dTMP + diphosphate + H(+)</text>
        <dbReference type="Rhea" id="RHEA:28534"/>
        <dbReference type="ChEBI" id="CHEBI:15377"/>
        <dbReference type="ChEBI" id="CHEBI:15378"/>
        <dbReference type="ChEBI" id="CHEBI:33019"/>
        <dbReference type="ChEBI" id="CHEBI:37568"/>
        <dbReference type="ChEBI" id="CHEBI:63528"/>
        <dbReference type="EC" id="3.6.1.9"/>
    </reaction>
</comment>
<dbReference type="SUPFAM" id="SSF52972">
    <property type="entry name" value="ITPase-like"/>
    <property type="match status" value="1"/>
</dbReference>
<evidence type="ECO:0000256" key="2">
    <source>
        <dbReference type="ARBA" id="ARBA00022801"/>
    </source>
</evidence>
<feature type="active site" description="Proton acceptor" evidence="4">
    <location>
        <position position="71"/>
    </location>
</feature>
<dbReference type="PANTHER" id="PTHR43213:SF5">
    <property type="entry name" value="BIFUNCTIONAL DTTP_UTP PYROPHOSPHATASE_METHYLTRANSFERASE PROTEIN-RELATED"/>
    <property type="match status" value="1"/>
</dbReference>
<dbReference type="GO" id="GO:0009117">
    <property type="term" value="P:nucleotide metabolic process"/>
    <property type="evidence" value="ECO:0007669"/>
    <property type="project" value="UniProtKB-KW"/>
</dbReference>
<comment type="cofactor">
    <cofactor evidence="1 4">
        <name>a divalent metal cation</name>
        <dbReference type="ChEBI" id="CHEBI:60240"/>
    </cofactor>
</comment>
<evidence type="ECO:0000256" key="1">
    <source>
        <dbReference type="ARBA" id="ARBA00001968"/>
    </source>
</evidence>
<dbReference type="Pfam" id="PF02545">
    <property type="entry name" value="Maf"/>
    <property type="match status" value="1"/>
</dbReference>
<protein>
    <recommendedName>
        <fullName evidence="4">dTTP/UTP pyrophosphatase</fullName>
        <shortName evidence="4">dTTPase/UTPase</shortName>
        <ecNumber evidence="4">3.6.1.9</ecNumber>
    </recommendedName>
    <alternativeName>
        <fullName evidence="4">Nucleoside triphosphate pyrophosphatase</fullName>
    </alternativeName>
    <alternativeName>
        <fullName evidence="4">Nucleotide pyrophosphatase</fullName>
        <shortName evidence="4">Nucleotide PPase</shortName>
    </alternativeName>
</protein>
<accession>A0A518GFY3</accession>
<comment type="similarity">
    <text evidence="4">Belongs to the Maf family. YhdE subfamily.</text>
</comment>
<dbReference type="NCBIfam" id="TIGR00172">
    <property type="entry name" value="maf"/>
    <property type="match status" value="1"/>
</dbReference>
<dbReference type="PANTHER" id="PTHR43213">
    <property type="entry name" value="BIFUNCTIONAL DTTP/UTP PYROPHOSPHATASE/METHYLTRANSFERASE PROTEIN-RELATED"/>
    <property type="match status" value="1"/>
</dbReference>
<dbReference type="PIRSF" id="PIRSF006305">
    <property type="entry name" value="Maf"/>
    <property type="match status" value="1"/>
</dbReference>
<evidence type="ECO:0000313" key="6">
    <source>
        <dbReference type="Proteomes" id="UP000318017"/>
    </source>
</evidence>
<feature type="site" description="Important for substrate specificity" evidence="4">
    <location>
        <position position="72"/>
    </location>
</feature>
<keyword evidence="4" id="KW-0963">Cytoplasm</keyword>
<dbReference type="InterPro" id="IPR029001">
    <property type="entry name" value="ITPase-like_fam"/>
</dbReference>
<dbReference type="EMBL" id="CP036298">
    <property type="protein sequence ID" value="QDV27503.1"/>
    <property type="molecule type" value="Genomic_DNA"/>
</dbReference>
<comment type="catalytic activity">
    <reaction evidence="4">
        <text>UTP + H2O = UMP + diphosphate + H(+)</text>
        <dbReference type="Rhea" id="RHEA:29395"/>
        <dbReference type="ChEBI" id="CHEBI:15377"/>
        <dbReference type="ChEBI" id="CHEBI:15378"/>
        <dbReference type="ChEBI" id="CHEBI:33019"/>
        <dbReference type="ChEBI" id="CHEBI:46398"/>
        <dbReference type="ChEBI" id="CHEBI:57865"/>
        <dbReference type="EC" id="3.6.1.9"/>
    </reaction>
</comment>
<reference evidence="5 6" key="1">
    <citation type="submission" date="2019-02" db="EMBL/GenBank/DDBJ databases">
        <title>Deep-cultivation of Planctomycetes and their phenomic and genomic characterization uncovers novel biology.</title>
        <authorList>
            <person name="Wiegand S."/>
            <person name="Jogler M."/>
            <person name="Boedeker C."/>
            <person name="Pinto D."/>
            <person name="Vollmers J."/>
            <person name="Rivas-Marin E."/>
            <person name="Kohn T."/>
            <person name="Peeters S.H."/>
            <person name="Heuer A."/>
            <person name="Rast P."/>
            <person name="Oberbeckmann S."/>
            <person name="Bunk B."/>
            <person name="Jeske O."/>
            <person name="Meyerdierks A."/>
            <person name="Storesund J.E."/>
            <person name="Kallscheuer N."/>
            <person name="Luecker S."/>
            <person name="Lage O.M."/>
            <person name="Pohl T."/>
            <person name="Merkel B.J."/>
            <person name="Hornburger P."/>
            <person name="Mueller R.-W."/>
            <person name="Bruemmer F."/>
            <person name="Labrenz M."/>
            <person name="Spormann A.M."/>
            <person name="Op den Camp H."/>
            <person name="Overmann J."/>
            <person name="Amann R."/>
            <person name="Jetten M.S.M."/>
            <person name="Mascher T."/>
            <person name="Medema M.H."/>
            <person name="Devos D.P."/>
            <person name="Kaster A.-K."/>
            <person name="Ovreas L."/>
            <person name="Rohde M."/>
            <person name="Galperin M.Y."/>
            <person name="Jogler C."/>
        </authorList>
    </citation>
    <scope>NUCLEOTIDE SEQUENCE [LARGE SCALE GENOMIC DNA]</scope>
    <source>
        <strain evidence="5 6">Q31a</strain>
    </source>
</reference>
<dbReference type="KEGG" id="ahel:Q31a_58920"/>
<dbReference type="HAMAP" id="MF_00528">
    <property type="entry name" value="Maf"/>
    <property type="match status" value="1"/>
</dbReference>
<evidence type="ECO:0000256" key="4">
    <source>
        <dbReference type="HAMAP-Rule" id="MF_00528"/>
    </source>
</evidence>
<keyword evidence="6" id="KW-1185">Reference proteome</keyword>
<dbReference type="InterPro" id="IPR003697">
    <property type="entry name" value="Maf-like"/>
</dbReference>
<dbReference type="GO" id="GO:0005737">
    <property type="term" value="C:cytoplasm"/>
    <property type="evidence" value="ECO:0007669"/>
    <property type="project" value="UniProtKB-SubCell"/>
</dbReference>
<name>A0A518GFY3_9BACT</name>
<evidence type="ECO:0000313" key="5">
    <source>
        <dbReference type="EMBL" id="QDV27503.1"/>
    </source>
</evidence>
<dbReference type="OrthoDB" id="9807767at2"/>